<dbReference type="RefSeq" id="WP_184702796.1">
    <property type="nucleotide sequence ID" value="NZ_BAABEG010000001.1"/>
</dbReference>
<evidence type="ECO:0000256" key="1">
    <source>
        <dbReference type="ARBA" id="ARBA00023239"/>
    </source>
</evidence>
<name>A0A7X0FEG3_9HYPH</name>
<dbReference type="GO" id="GO:0008869">
    <property type="term" value="F:galactonate dehydratase activity"/>
    <property type="evidence" value="ECO:0007669"/>
    <property type="project" value="UniProtKB-EC"/>
</dbReference>
<dbReference type="InterPro" id="IPR013341">
    <property type="entry name" value="Mandelate_racemase_N_dom"/>
</dbReference>
<keyword evidence="4" id="KW-1185">Reference proteome</keyword>
<dbReference type="GO" id="GO:0000287">
    <property type="term" value="F:magnesium ion binding"/>
    <property type="evidence" value="ECO:0007669"/>
    <property type="project" value="UniProtKB-ARBA"/>
</dbReference>
<comment type="caution">
    <text evidence="3">The sequence shown here is derived from an EMBL/GenBank/DDBJ whole genome shotgun (WGS) entry which is preliminary data.</text>
</comment>
<dbReference type="Pfam" id="PF13378">
    <property type="entry name" value="MR_MLE_C"/>
    <property type="match status" value="1"/>
</dbReference>
<dbReference type="AlphaFoldDB" id="A0A7X0FEG3"/>
<proteinExistence type="predicted"/>
<dbReference type="InterPro" id="IPR036849">
    <property type="entry name" value="Enolase-like_C_sf"/>
</dbReference>
<dbReference type="EC" id="4.2.1.6" evidence="3"/>
<dbReference type="InterPro" id="IPR034593">
    <property type="entry name" value="DgoD-like"/>
</dbReference>
<dbReference type="SFLD" id="SFLDG00179">
    <property type="entry name" value="mandelate_racemase"/>
    <property type="match status" value="1"/>
</dbReference>
<dbReference type="Gene3D" id="3.20.20.120">
    <property type="entry name" value="Enolase-like C-terminal domain"/>
    <property type="match status" value="1"/>
</dbReference>
<dbReference type="InterPro" id="IPR013342">
    <property type="entry name" value="Mandelate_racemase_C"/>
</dbReference>
<evidence type="ECO:0000313" key="3">
    <source>
        <dbReference type="EMBL" id="MBB6357874.1"/>
    </source>
</evidence>
<dbReference type="PROSITE" id="PS00908">
    <property type="entry name" value="MR_MLE_1"/>
    <property type="match status" value="1"/>
</dbReference>
<dbReference type="InterPro" id="IPR029017">
    <property type="entry name" value="Enolase-like_N"/>
</dbReference>
<dbReference type="GO" id="GO:0009063">
    <property type="term" value="P:amino acid catabolic process"/>
    <property type="evidence" value="ECO:0007669"/>
    <property type="project" value="InterPro"/>
</dbReference>
<dbReference type="SFLD" id="SFLDS00001">
    <property type="entry name" value="Enolase"/>
    <property type="match status" value="1"/>
</dbReference>
<evidence type="ECO:0000313" key="4">
    <source>
        <dbReference type="Proteomes" id="UP000536262"/>
    </source>
</evidence>
<dbReference type="Proteomes" id="UP000536262">
    <property type="component" value="Unassembled WGS sequence"/>
</dbReference>
<accession>A0A7X0FEG3</accession>
<dbReference type="InterPro" id="IPR029065">
    <property type="entry name" value="Enolase_C-like"/>
</dbReference>
<dbReference type="InterPro" id="IPR018110">
    <property type="entry name" value="Mandel_Rmase/mucon_lact_enz_CS"/>
</dbReference>
<dbReference type="PANTHER" id="PTHR48080:SF2">
    <property type="entry name" value="D-GALACTONATE DEHYDRATASE"/>
    <property type="match status" value="1"/>
</dbReference>
<feature type="domain" description="Mandelate racemase/muconate lactonizing enzyme C-terminal" evidence="2">
    <location>
        <begin position="133"/>
        <end position="239"/>
    </location>
</feature>
<gene>
    <name evidence="3" type="ORF">GGR00_005698</name>
</gene>
<dbReference type="CDD" id="cd03316">
    <property type="entry name" value="MR_like"/>
    <property type="match status" value="1"/>
</dbReference>
<dbReference type="PANTHER" id="PTHR48080">
    <property type="entry name" value="D-GALACTONATE DEHYDRATASE-RELATED"/>
    <property type="match status" value="1"/>
</dbReference>
<protein>
    <submittedName>
        <fullName evidence="3">Galactonate dehydratase</fullName>
        <ecNumber evidence="3">4.2.1.6</ecNumber>
    </submittedName>
</protein>
<dbReference type="SMART" id="SM00922">
    <property type="entry name" value="MR_MLE"/>
    <property type="match status" value="1"/>
</dbReference>
<organism evidence="3 4">
    <name type="scientific">Aminobacter aganoensis</name>
    <dbReference type="NCBI Taxonomy" id="83264"/>
    <lineage>
        <taxon>Bacteria</taxon>
        <taxon>Pseudomonadati</taxon>
        <taxon>Pseudomonadota</taxon>
        <taxon>Alphaproteobacteria</taxon>
        <taxon>Hyphomicrobiales</taxon>
        <taxon>Phyllobacteriaceae</taxon>
        <taxon>Aminobacter</taxon>
    </lineage>
</organism>
<dbReference type="EMBL" id="JACHOU010000036">
    <property type="protein sequence ID" value="MBB6357874.1"/>
    <property type="molecule type" value="Genomic_DNA"/>
</dbReference>
<sequence>MPETIKKIETFKYNVGWIDWVFVKITDSAGATGWGEASLHGPISPVLAAIEEYAAHLIGQEASGAERHWHRLYNAWRWRGGAVFMTALSAIDIALWDLEAKRLGVPLYRLFGGPHRTSLRAYASHWLQGIDSPEQAYEGAREAVRRGFKGFKWCPFRFELLRDDFYGAVQRVKELMAAAREGAGPETEIYIECAELLSPRTAPIMIDALLPFRPGWIEEPFPFENAKAIADLQKESPIPVAVGERLLSRYEFRELLDTGGCRIVQPDIMHGGGFTELRRIAALAETYQVTVAPHNPGGPICTAASAHLAAATPNFLVLEQIEPDRELRDRASSNPLRLVDGDFKLGDGSGLGLEPDLAALNDRTQGRIPRFERAGALFH</sequence>
<evidence type="ECO:0000259" key="2">
    <source>
        <dbReference type="SMART" id="SM00922"/>
    </source>
</evidence>
<dbReference type="Gene3D" id="3.30.390.10">
    <property type="entry name" value="Enolase-like, N-terminal domain"/>
    <property type="match status" value="1"/>
</dbReference>
<dbReference type="SUPFAM" id="SSF51604">
    <property type="entry name" value="Enolase C-terminal domain-like"/>
    <property type="match status" value="1"/>
</dbReference>
<dbReference type="SUPFAM" id="SSF54826">
    <property type="entry name" value="Enolase N-terminal domain-like"/>
    <property type="match status" value="1"/>
</dbReference>
<keyword evidence="1 3" id="KW-0456">Lyase</keyword>
<dbReference type="Pfam" id="PF02746">
    <property type="entry name" value="MR_MLE_N"/>
    <property type="match status" value="1"/>
</dbReference>
<reference evidence="3 4" key="1">
    <citation type="submission" date="2020-08" db="EMBL/GenBank/DDBJ databases">
        <title>Genomic Encyclopedia of Type Strains, Phase IV (KMG-IV): sequencing the most valuable type-strain genomes for metagenomic binning, comparative biology and taxonomic classification.</title>
        <authorList>
            <person name="Goeker M."/>
        </authorList>
    </citation>
    <scope>NUCLEOTIDE SEQUENCE [LARGE SCALE GENOMIC DNA]</scope>
    <source>
        <strain evidence="3 4">DSM 7051</strain>
    </source>
</reference>